<keyword evidence="7" id="KW-0560">Oxidoreductase</keyword>
<dbReference type="EMBL" id="CP104064">
    <property type="protein sequence ID" value="WAH36193.1"/>
    <property type="molecule type" value="Genomic_DNA"/>
</dbReference>
<evidence type="ECO:0000259" key="10">
    <source>
        <dbReference type="Pfam" id="PF00724"/>
    </source>
</evidence>
<accession>A0ABY6Z0S6</accession>
<dbReference type="InterPro" id="IPR013785">
    <property type="entry name" value="Aldolase_TIM"/>
</dbReference>
<keyword evidence="6" id="KW-0479">Metal-binding</keyword>
<dbReference type="CDD" id="cd02803">
    <property type="entry name" value="OYE_like_FMN_family"/>
    <property type="match status" value="1"/>
</dbReference>
<evidence type="ECO:0000256" key="5">
    <source>
        <dbReference type="ARBA" id="ARBA00022643"/>
    </source>
</evidence>
<dbReference type="InterPro" id="IPR036188">
    <property type="entry name" value="FAD/NAD-bd_sf"/>
</dbReference>
<dbReference type="Proteomes" id="UP001164803">
    <property type="component" value="Chromosome"/>
</dbReference>
<dbReference type="Gene3D" id="3.50.50.60">
    <property type="entry name" value="FAD/NAD(P)-binding domain"/>
    <property type="match status" value="1"/>
</dbReference>
<evidence type="ECO:0000259" key="11">
    <source>
        <dbReference type="Pfam" id="PF07992"/>
    </source>
</evidence>
<dbReference type="Pfam" id="PF07992">
    <property type="entry name" value="Pyr_redox_2"/>
    <property type="match status" value="1"/>
</dbReference>
<gene>
    <name evidence="12" type="ORF">NZD86_18400</name>
</gene>
<proteinExistence type="inferred from homology"/>
<comment type="cofactor">
    <cofactor evidence="1">
        <name>FMN</name>
        <dbReference type="ChEBI" id="CHEBI:58210"/>
    </cofactor>
</comment>
<dbReference type="PRINTS" id="PR00368">
    <property type="entry name" value="FADPNR"/>
</dbReference>
<feature type="domain" description="NADH:flavin oxidoreductase/NADH oxidase N-terminal" evidence="10">
    <location>
        <begin position="21"/>
        <end position="350"/>
    </location>
</feature>
<keyword evidence="9" id="KW-0411">Iron-sulfur</keyword>
<keyword evidence="13" id="KW-1185">Reference proteome</keyword>
<keyword evidence="5" id="KW-0288">FMN</keyword>
<evidence type="ECO:0000256" key="2">
    <source>
        <dbReference type="ARBA" id="ARBA00001966"/>
    </source>
</evidence>
<evidence type="ECO:0000256" key="1">
    <source>
        <dbReference type="ARBA" id="ARBA00001917"/>
    </source>
</evidence>
<evidence type="ECO:0000256" key="8">
    <source>
        <dbReference type="ARBA" id="ARBA00023004"/>
    </source>
</evidence>
<keyword evidence="4" id="KW-0285">Flavoprotein</keyword>
<keyword evidence="8" id="KW-0408">Iron</keyword>
<evidence type="ECO:0000256" key="9">
    <source>
        <dbReference type="ARBA" id="ARBA00023014"/>
    </source>
</evidence>
<protein>
    <submittedName>
        <fullName evidence="12">NAD(P)/FAD-dependent oxidoreductase</fullName>
    </submittedName>
</protein>
<evidence type="ECO:0000256" key="6">
    <source>
        <dbReference type="ARBA" id="ARBA00022723"/>
    </source>
</evidence>
<dbReference type="SUPFAM" id="SSF51395">
    <property type="entry name" value="FMN-linked oxidoreductases"/>
    <property type="match status" value="1"/>
</dbReference>
<evidence type="ECO:0000313" key="13">
    <source>
        <dbReference type="Proteomes" id="UP001164803"/>
    </source>
</evidence>
<dbReference type="Pfam" id="PF00724">
    <property type="entry name" value="Oxidored_FMN"/>
    <property type="match status" value="1"/>
</dbReference>
<dbReference type="Gene3D" id="3.40.50.720">
    <property type="entry name" value="NAD(P)-binding Rossmann-like Domain"/>
    <property type="match status" value="1"/>
</dbReference>
<sequence length="656" mass="72126">MYVSETNAVLDERRDLEFPFLFKVGKIGRMALRNRLIMPAMETNLSTVNGEVSEDMIAYYVRRASDIGLIIVEYSCVDAPVGLGSPNQLRIDHDRYISGHYTLVEAVHAEGAKIALQLHHAGRQTLSKWNDVQPVAPSPIPCKMMKSQPRELSTNEVRGIVEAFVRAARRAVSAGYDAIELHAAHGYLLAEFLSPYTNKRTDEYGGSIENRVRIIREIISGIRTKVSATLPIIVRYSADEFVSEGVQLEDAILIGESLDKAGADALHITTGIHETLDRNCDPMDRPQAWRVPYAESIKQRVKIPVITVGVIREPEVANSILENDRADFIALGRALIADPDWPAKARTGQVKNIRKCISCNVCVDFYTPLRCALNAVVGHERKYEPLPLARETKRVVVVGGSLAGMEVARVARLRGHTVDLYEAEDHLAAGQFSLSWVAPGKDKILWLRDFLIHQMHELGVNVHLSSPVTADSLQQLSMDAFVVATGAKAVLPDLKNVNGNVVSAHDVLSGHPLQRNTAIVLGGRATGCETALTLAKQGFNVTLLSRSPARDLASDESYVNGRNLLRLIREANVRVLTSADLIEVKNNEAKVSLSEVDAVESIPADNVVVAWGVRPVNNLYEAAAKLCDKVFAIGDAREVGNFQKTIYEAYVLGMRL</sequence>
<dbReference type="InterPro" id="IPR023753">
    <property type="entry name" value="FAD/NAD-binding_dom"/>
</dbReference>
<feature type="domain" description="FAD/NAD(P)-binding" evidence="11">
    <location>
        <begin position="394"/>
        <end position="627"/>
    </location>
</feature>
<dbReference type="PANTHER" id="PTHR42917:SF2">
    <property type="entry name" value="2,4-DIENOYL-COA REDUCTASE [(2E)-ENOYL-COA-PRODUCING]"/>
    <property type="match status" value="1"/>
</dbReference>
<dbReference type="InterPro" id="IPR001155">
    <property type="entry name" value="OxRdtase_FMN_N"/>
</dbReference>
<comment type="similarity">
    <text evidence="3">In the N-terminal section; belongs to the NADH:flavin oxidoreductase/NADH oxidase family.</text>
</comment>
<comment type="cofactor">
    <cofactor evidence="2">
        <name>[4Fe-4S] cluster</name>
        <dbReference type="ChEBI" id="CHEBI:49883"/>
    </cofactor>
</comment>
<evidence type="ECO:0000256" key="3">
    <source>
        <dbReference type="ARBA" id="ARBA00011048"/>
    </source>
</evidence>
<evidence type="ECO:0000256" key="4">
    <source>
        <dbReference type="ARBA" id="ARBA00022630"/>
    </source>
</evidence>
<dbReference type="InterPro" id="IPR051793">
    <property type="entry name" value="NADH:flavin_oxidoreductase"/>
</dbReference>
<dbReference type="RefSeq" id="WP_268043513.1">
    <property type="nucleotide sequence ID" value="NZ_CP104064.1"/>
</dbReference>
<dbReference type="PANTHER" id="PTHR42917">
    <property type="entry name" value="2,4-DIENOYL-COA REDUCTASE"/>
    <property type="match status" value="1"/>
</dbReference>
<dbReference type="SUPFAM" id="SSF51905">
    <property type="entry name" value="FAD/NAD(P)-binding domain"/>
    <property type="match status" value="1"/>
</dbReference>
<organism evidence="12 13">
    <name type="scientific">Alicyclobacillus dauci</name>
    <dbReference type="NCBI Taxonomy" id="1475485"/>
    <lineage>
        <taxon>Bacteria</taxon>
        <taxon>Bacillati</taxon>
        <taxon>Bacillota</taxon>
        <taxon>Bacilli</taxon>
        <taxon>Bacillales</taxon>
        <taxon>Alicyclobacillaceae</taxon>
        <taxon>Alicyclobacillus</taxon>
    </lineage>
</organism>
<name>A0ABY6Z0S6_9BACL</name>
<evidence type="ECO:0000256" key="7">
    <source>
        <dbReference type="ARBA" id="ARBA00023002"/>
    </source>
</evidence>
<dbReference type="Gene3D" id="3.20.20.70">
    <property type="entry name" value="Aldolase class I"/>
    <property type="match status" value="1"/>
</dbReference>
<reference evidence="12" key="1">
    <citation type="submission" date="2022-08" db="EMBL/GenBank/DDBJ databases">
        <title>Alicyclobacillus dauci DSM2870, complete genome.</title>
        <authorList>
            <person name="Wang Q."/>
            <person name="Cai R."/>
            <person name="Wang Z."/>
        </authorList>
    </citation>
    <scope>NUCLEOTIDE SEQUENCE</scope>
    <source>
        <strain evidence="12">DSM 28700</strain>
    </source>
</reference>
<evidence type="ECO:0000313" key="12">
    <source>
        <dbReference type="EMBL" id="WAH36193.1"/>
    </source>
</evidence>